<feature type="binding site" evidence="5">
    <location>
        <position position="183"/>
    </location>
    <ligand>
        <name>GTP</name>
        <dbReference type="ChEBI" id="CHEBI:37565"/>
    </ligand>
</feature>
<dbReference type="PIRSF" id="PIRSF006230">
    <property type="entry name" value="MG442"/>
    <property type="match status" value="1"/>
</dbReference>
<accession>A0A6N3F783</accession>
<dbReference type="InterPro" id="IPR023179">
    <property type="entry name" value="GTP-bd_ortho_bundle_sf"/>
</dbReference>
<feature type="binding site" evidence="5">
    <location>
        <begin position="67"/>
        <end position="70"/>
    </location>
    <ligand>
        <name>GTP</name>
        <dbReference type="ChEBI" id="CHEBI:37565"/>
    </ligand>
</feature>
<evidence type="ECO:0000256" key="4">
    <source>
        <dbReference type="PIRNR" id="PIRNR006230"/>
    </source>
</evidence>
<organism evidence="7">
    <name type="scientific">Veillonella ratti</name>
    <dbReference type="NCBI Taxonomy" id="103892"/>
    <lineage>
        <taxon>Bacteria</taxon>
        <taxon>Bacillati</taxon>
        <taxon>Bacillota</taxon>
        <taxon>Negativicutes</taxon>
        <taxon>Veillonellales</taxon>
        <taxon>Veillonellaceae</taxon>
        <taxon>Veillonella</taxon>
    </lineage>
</organism>
<dbReference type="GO" id="GO:0006412">
    <property type="term" value="P:translation"/>
    <property type="evidence" value="ECO:0007669"/>
    <property type="project" value="TreeGrafter"/>
</dbReference>
<reference evidence="7" key="1">
    <citation type="submission" date="2019-11" db="EMBL/GenBank/DDBJ databases">
        <authorList>
            <person name="Feng L."/>
        </authorList>
    </citation>
    <scope>NUCLEOTIDE SEQUENCE</scope>
    <source>
        <strain evidence="7">VrattiLFYP33</strain>
    </source>
</reference>
<dbReference type="GO" id="GO:0003924">
    <property type="term" value="F:GTPase activity"/>
    <property type="evidence" value="ECO:0007669"/>
    <property type="project" value="TreeGrafter"/>
</dbReference>
<dbReference type="NCBIfam" id="TIGR03596">
    <property type="entry name" value="GTPase_YlqF"/>
    <property type="match status" value="1"/>
</dbReference>
<evidence type="ECO:0000256" key="2">
    <source>
        <dbReference type="ARBA" id="ARBA00022741"/>
    </source>
</evidence>
<dbReference type="FunFam" id="3.40.50.300:FF:000590">
    <property type="entry name" value="Ribosome biogenesis GTPase A"/>
    <property type="match status" value="1"/>
</dbReference>
<dbReference type="GO" id="GO:0005737">
    <property type="term" value="C:cytoplasm"/>
    <property type="evidence" value="ECO:0007669"/>
    <property type="project" value="UniProtKB-SubCell"/>
</dbReference>
<evidence type="ECO:0000313" key="7">
    <source>
        <dbReference type="EMBL" id="VYU47938.1"/>
    </source>
</evidence>
<gene>
    <name evidence="7" type="primary">rbgA</name>
    <name evidence="7" type="ORF">VRLFYP33_02195</name>
</gene>
<dbReference type="InterPro" id="IPR016478">
    <property type="entry name" value="GTPase_MTG1"/>
</dbReference>
<dbReference type="AlphaFoldDB" id="A0A6N3F783"/>
<dbReference type="PRINTS" id="PR00326">
    <property type="entry name" value="GTP1OBG"/>
</dbReference>
<comment type="subcellular location">
    <subcellularLocation>
        <location evidence="4">Cytoplasm</location>
    </subcellularLocation>
</comment>
<dbReference type="InterPro" id="IPR030378">
    <property type="entry name" value="G_CP_dom"/>
</dbReference>
<keyword evidence="4" id="KW-0963">Cytoplasm</keyword>
<dbReference type="InterPro" id="IPR006073">
    <property type="entry name" value="GTP-bd"/>
</dbReference>
<name>A0A6N3F783_9FIRM</name>
<dbReference type="EMBL" id="CACRUX010000097">
    <property type="protein sequence ID" value="VYU47938.1"/>
    <property type="molecule type" value="Genomic_DNA"/>
</dbReference>
<evidence type="ECO:0000259" key="6">
    <source>
        <dbReference type="PROSITE" id="PS51721"/>
    </source>
</evidence>
<dbReference type="GO" id="GO:0005525">
    <property type="term" value="F:GTP binding"/>
    <property type="evidence" value="ECO:0007669"/>
    <property type="project" value="UniProtKB-KW"/>
</dbReference>
<dbReference type="Pfam" id="PF01926">
    <property type="entry name" value="MMR_HSR1"/>
    <property type="match status" value="1"/>
</dbReference>
<dbReference type="Gene3D" id="1.10.1580.10">
    <property type="match status" value="1"/>
</dbReference>
<keyword evidence="2 4" id="KW-0547">Nucleotide-binding</keyword>
<dbReference type="SUPFAM" id="SSF52540">
    <property type="entry name" value="P-loop containing nucleoside triphosphate hydrolases"/>
    <property type="match status" value="1"/>
</dbReference>
<dbReference type="PANTHER" id="PTHR45782:SF4">
    <property type="entry name" value="MITOCHONDRIAL RIBOSOME-ASSOCIATED GTPASE 1"/>
    <property type="match status" value="1"/>
</dbReference>
<dbReference type="CDD" id="cd01856">
    <property type="entry name" value="YlqF"/>
    <property type="match status" value="1"/>
</dbReference>
<protein>
    <recommendedName>
        <fullName evidence="1 4">Ribosome biogenesis GTPase A</fullName>
    </recommendedName>
</protein>
<dbReference type="PANTHER" id="PTHR45782">
    <property type="entry name" value="MITOCHONDRIAL RIBOSOME-ASSOCIATED GTPASE 1"/>
    <property type="match status" value="1"/>
</dbReference>
<dbReference type="PROSITE" id="PS51721">
    <property type="entry name" value="G_CP"/>
    <property type="match status" value="1"/>
</dbReference>
<comment type="similarity">
    <text evidence="4">Belongs to the TRAFAC class YlqF/YawG GTPase family. MTG1 subfamily.</text>
</comment>
<dbReference type="InterPro" id="IPR027417">
    <property type="entry name" value="P-loop_NTPase"/>
</dbReference>
<dbReference type="RefSeq" id="WP_156705720.1">
    <property type="nucleotide sequence ID" value="NZ_CACRUX010000097.1"/>
</dbReference>
<proteinExistence type="inferred from homology"/>
<dbReference type="InterPro" id="IPR019991">
    <property type="entry name" value="GTP-bd_ribosome_bgen"/>
</dbReference>
<feature type="binding site" evidence="5">
    <location>
        <begin position="139"/>
        <end position="144"/>
    </location>
    <ligand>
        <name>GTP</name>
        <dbReference type="ChEBI" id="CHEBI:37565"/>
    </ligand>
</feature>
<evidence type="ECO:0000256" key="5">
    <source>
        <dbReference type="PIRSR" id="PIRSR006230-1"/>
    </source>
</evidence>
<evidence type="ECO:0000256" key="3">
    <source>
        <dbReference type="ARBA" id="ARBA00023134"/>
    </source>
</evidence>
<sequence>MADTKQDIFPVVHWFPGHMAKATRMIKEYVKKVDVVIELLDARIPRSSANPVISEVVGQKPHIVVLNKSDLANPQATKEWVAYFESQGATVLAIDSKTGKGNKQLVKAVERLAQPIIDKWKNKGIRSRSVRTIILGIPNVGKSTLINKLAGAAATRTADKPGHTRGQQWVKIGKDLELLDTPGVLWPKLEDQRAAARLAMTGAISDDVYDLESVMKQLLNQVNEAQPDLLAERYKLKPEELGDADTLLENIGRRRGCLVSGGIVDLDKARRIVLTDYRNQKLGNLTLDSVNEEPLTKEDETKHDEE</sequence>
<keyword evidence="3 4" id="KW-0342">GTP-binding</keyword>
<feature type="domain" description="CP-type G" evidence="6">
    <location>
        <begin position="19"/>
        <end position="187"/>
    </location>
</feature>
<evidence type="ECO:0000256" key="1">
    <source>
        <dbReference type="ARBA" id="ARBA00014898"/>
    </source>
</evidence>
<comment type="function">
    <text evidence="4">Required for a late step of 50S ribosomal subunit assembly. Has GTPase activity.</text>
</comment>
<dbReference type="Gene3D" id="3.40.50.300">
    <property type="entry name" value="P-loop containing nucleotide triphosphate hydrolases"/>
    <property type="match status" value="1"/>
</dbReference>